<accession>A0A9Q1JTH8</accession>
<dbReference type="AlphaFoldDB" id="A0A9Q1JTH8"/>
<dbReference type="PANTHER" id="PTHR31286:SF167">
    <property type="entry name" value="OS09G0268800 PROTEIN"/>
    <property type="match status" value="1"/>
</dbReference>
<feature type="domain" description="DUF4283" evidence="1">
    <location>
        <begin position="51"/>
        <end position="129"/>
    </location>
</feature>
<reference evidence="2" key="1">
    <citation type="submission" date="2022-04" db="EMBL/GenBank/DDBJ databases">
        <title>Carnegiea gigantea Genome sequencing and assembly v2.</title>
        <authorList>
            <person name="Copetti D."/>
            <person name="Sanderson M.J."/>
            <person name="Burquez A."/>
            <person name="Wojciechowski M.F."/>
        </authorList>
    </citation>
    <scope>NUCLEOTIDE SEQUENCE</scope>
    <source>
        <strain evidence="2">SGP5-SGP5p</strain>
        <tissue evidence="2">Aerial part</tissue>
    </source>
</reference>
<dbReference type="Pfam" id="PF14111">
    <property type="entry name" value="DUF4283"/>
    <property type="match status" value="1"/>
</dbReference>
<evidence type="ECO:0000313" key="3">
    <source>
        <dbReference type="Proteomes" id="UP001153076"/>
    </source>
</evidence>
<name>A0A9Q1JTH8_9CARY</name>
<dbReference type="OrthoDB" id="1705899at2759"/>
<protein>
    <recommendedName>
        <fullName evidence="1">DUF4283 domain-containing protein</fullName>
    </recommendedName>
</protein>
<dbReference type="InterPro" id="IPR040256">
    <property type="entry name" value="At4g02000-like"/>
</dbReference>
<dbReference type="PANTHER" id="PTHR31286">
    <property type="entry name" value="GLYCINE-RICH CELL WALL STRUCTURAL PROTEIN 1.8-LIKE"/>
    <property type="match status" value="1"/>
</dbReference>
<dbReference type="Proteomes" id="UP001153076">
    <property type="component" value="Unassembled WGS sequence"/>
</dbReference>
<evidence type="ECO:0000259" key="1">
    <source>
        <dbReference type="Pfam" id="PF14111"/>
    </source>
</evidence>
<evidence type="ECO:0000313" key="2">
    <source>
        <dbReference type="EMBL" id="KAJ8430901.1"/>
    </source>
</evidence>
<organism evidence="2 3">
    <name type="scientific">Carnegiea gigantea</name>
    <dbReference type="NCBI Taxonomy" id="171969"/>
    <lineage>
        <taxon>Eukaryota</taxon>
        <taxon>Viridiplantae</taxon>
        <taxon>Streptophyta</taxon>
        <taxon>Embryophyta</taxon>
        <taxon>Tracheophyta</taxon>
        <taxon>Spermatophyta</taxon>
        <taxon>Magnoliopsida</taxon>
        <taxon>eudicotyledons</taxon>
        <taxon>Gunneridae</taxon>
        <taxon>Pentapetalae</taxon>
        <taxon>Caryophyllales</taxon>
        <taxon>Cactineae</taxon>
        <taxon>Cactaceae</taxon>
        <taxon>Cactoideae</taxon>
        <taxon>Echinocereeae</taxon>
        <taxon>Carnegiea</taxon>
    </lineage>
</organism>
<dbReference type="InterPro" id="IPR025558">
    <property type="entry name" value="DUF4283"/>
</dbReference>
<comment type="caution">
    <text evidence="2">The sequence shown here is derived from an EMBL/GenBank/DDBJ whole genome shotgun (WGS) entry which is preliminary data.</text>
</comment>
<gene>
    <name evidence="2" type="ORF">Cgig2_003894</name>
</gene>
<keyword evidence="3" id="KW-1185">Reference proteome</keyword>
<proteinExistence type="predicted"/>
<sequence length="167" mass="19109">MITCPIHYDPCIMATSLEEAWQNLSLTAEEQQVIIADGEDDNMTNELISLCLLRHLHTTLAFNPRAMKAVLRNVWKLSKGRVITDLDANLFVFQFFSATNRDFVLNEGPWAVEGSILLLQQMTSVEVPSEVEFHAARFWVKAYNVPELLEERKLYTTFKNKTQSSKA</sequence>
<dbReference type="EMBL" id="JAKOGI010000743">
    <property type="protein sequence ID" value="KAJ8430901.1"/>
    <property type="molecule type" value="Genomic_DNA"/>
</dbReference>